<dbReference type="SUPFAM" id="SSF90123">
    <property type="entry name" value="ABC transporter transmembrane region"/>
    <property type="match status" value="1"/>
</dbReference>
<proteinExistence type="predicted"/>
<dbReference type="Pfam" id="PF00005">
    <property type="entry name" value="ABC_tran"/>
    <property type="match status" value="1"/>
</dbReference>
<dbReference type="InterPro" id="IPR036640">
    <property type="entry name" value="ABC1_TM_sf"/>
</dbReference>
<dbReference type="GO" id="GO:0005524">
    <property type="term" value="F:ATP binding"/>
    <property type="evidence" value="ECO:0007669"/>
    <property type="project" value="UniProtKB-KW"/>
</dbReference>
<dbReference type="SMART" id="SM00382">
    <property type="entry name" value="AAA"/>
    <property type="match status" value="1"/>
</dbReference>
<reference evidence="10 11" key="1">
    <citation type="submission" date="2024-04" db="EMBL/GenBank/DDBJ databases">
        <title>Defined microbial consortia suppress multidrug-resistant proinflammatory Enterobacteriaceae via ecological control.</title>
        <authorList>
            <person name="Furuichi M."/>
            <person name="Kawaguchi T."/>
            <person name="Pust M."/>
            <person name="Yasuma K."/>
            <person name="Plichta D."/>
            <person name="Hasegawa N."/>
            <person name="Ohya T."/>
            <person name="Bhattarai S."/>
            <person name="Sasajima S."/>
            <person name="Aoto Y."/>
            <person name="Tuganbaev T."/>
            <person name="Yaginuma M."/>
            <person name="Ueda M."/>
            <person name="Okahashi N."/>
            <person name="Amafuji K."/>
            <person name="Kiridooshi Y."/>
            <person name="Sugita K."/>
            <person name="Strazar M."/>
            <person name="Skelly A."/>
            <person name="Suda W."/>
            <person name="Hattori M."/>
            <person name="Nakamoto N."/>
            <person name="Caballero S."/>
            <person name="Norman J."/>
            <person name="Olle B."/>
            <person name="Tanoue T."/>
            <person name="Arita M."/>
            <person name="Bucci V."/>
            <person name="Atarashi K."/>
            <person name="Xavier R."/>
            <person name="Honda K."/>
        </authorList>
    </citation>
    <scope>NUCLEOTIDE SEQUENCE [LARGE SCALE GENOMIC DNA]</scope>
    <source>
        <strain evidence="11">k34-0107-D12</strain>
    </source>
</reference>
<feature type="transmembrane region" description="Helical" evidence="7">
    <location>
        <begin position="246"/>
        <end position="270"/>
    </location>
</feature>
<dbReference type="Pfam" id="PF00664">
    <property type="entry name" value="ABC_membrane"/>
    <property type="match status" value="1"/>
</dbReference>
<keyword evidence="11" id="KW-1185">Reference proteome</keyword>
<name>A0ABQ0BLW5_9FIRM</name>
<dbReference type="InterPro" id="IPR011527">
    <property type="entry name" value="ABC1_TM_dom"/>
</dbReference>
<evidence type="ECO:0000256" key="6">
    <source>
        <dbReference type="ARBA" id="ARBA00023136"/>
    </source>
</evidence>
<evidence type="ECO:0000256" key="7">
    <source>
        <dbReference type="SAM" id="Phobius"/>
    </source>
</evidence>
<dbReference type="InterPro" id="IPR003593">
    <property type="entry name" value="AAA+_ATPase"/>
</dbReference>
<dbReference type="PROSITE" id="PS50893">
    <property type="entry name" value="ABC_TRANSPORTER_2"/>
    <property type="match status" value="1"/>
</dbReference>
<feature type="transmembrane region" description="Helical" evidence="7">
    <location>
        <begin position="162"/>
        <end position="184"/>
    </location>
</feature>
<evidence type="ECO:0000256" key="1">
    <source>
        <dbReference type="ARBA" id="ARBA00004651"/>
    </source>
</evidence>
<dbReference type="EMBL" id="BAABZQ010000001">
    <property type="protein sequence ID" value="GAA6497506.1"/>
    <property type="molecule type" value="Genomic_DNA"/>
</dbReference>
<keyword evidence="5 7" id="KW-1133">Transmembrane helix</keyword>
<evidence type="ECO:0000256" key="4">
    <source>
        <dbReference type="ARBA" id="ARBA00022840"/>
    </source>
</evidence>
<keyword evidence="3" id="KW-0547">Nucleotide-binding</keyword>
<evidence type="ECO:0000313" key="11">
    <source>
        <dbReference type="Proteomes" id="UP001600941"/>
    </source>
</evidence>
<protein>
    <submittedName>
        <fullName evidence="10">ABC transporter ATP-binding protein</fullName>
    </submittedName>
</protein>
<evidence type="ECO:0000256" key="3">
    <source>
        <dbReference type="ARBA" id="ARBA00022741"/>
    </source>
</evidence>
<gene>
    <name evidence="10" type="ORF">K340107D12_03220</name>
</gene>
<sequence length="587" mass="64446">MNEKGMLGSILSYAKPCKGKLILSVLCALISVAGGIVPFAAAYRIIIMFFDESATTEEILFWGGICIAGFIVKVLFHAISTTLSHISAYTILELMRKRVAEKLLKAPLGVTQNINAGKVKNIVVDQIENIEIPLAHVIPEGSGALVLPLAVFVYLCMIDFRLALASLITIPLAMIPYGMMLGGYNKTYQKYMESNEHMNNVVVEYVEGIEVVKAFNQSTSSYEKYRKAVEAFKETTLNWYKSTWKFTTLGAVILPTTLLGVLPIGTAMYLSGATTLPKITMAMLLSMGLVSSLGRFILFFNQLKSIQYSINTVNKTFDIGELPLVSEEKPITRHDICMEHVTFSYTGKENVIHDVSVKIPEKSFYALVGPSGGGKSTLARLVARFWDVTDGSIAIGGVNIKDIPLTQLADEVSFVTQDNFLFNSSIMENIRLGNPKATDEEVLEAAKKAQCDEFINKLEHGYQSTAGEAGDKLSGGERQRIAIARAILKNAPIIILDEATSFTDPENEAKIQEAIAELTKGKTLLVIAHRLSTIKNADKILLVESGKIIQSGTHQELLQNSTLYNDMWQAHIGAKKWSVNVSEEVLA</sequence>
<evidence type="ECO:0000259" key="8">
    <source>
        <dbReference type="PROSITE" id="PS50893"/>
    </source>
</evidence>
<dbReference type="SUPFAM" id="SSF52540">
    <property type="entry name" value="P-loop containing nucleoside triphosphate hydrolases"/>
    <property type="match status" value="1"/>
</dbReference>
<dbReference type="InterPro" id="IPR027417">
    <property type="entry name" value="P-loop_NTPase"/>
</dbReference>
<evidence type="ECO:0000313" key="10">
    <source>
        <dbReference type="EMBL" id="GAA6497506.1"/>
    </source>
</evidence>
<dbReference type="InterPro" id="IPR003439">
    <property type="entry name" value="ABC_transporter-like_ATP-bd"/>
</dbReference>
<feature type="transmembrane region" description="Helical" evidence="7">
    <location>
        <begin position="282"/>
        <end position="300"/>
    </location>
</feature>
<dbReference type="Gene3D" id="3.40.50.300">
    <property type="entry name" value="P-loop containing nucleotide triphosphate hydrolases"/>
    <property type="match status" value="1"/>
</dbReference>
<dbReference type="PANTHER" id="PTHR43394:SF1">
    <property type="entry name" value="ATP-BINDING CASSETTE SUB-FAMILY B MEMBER 10, MITOCHONDRIAL"/>
    <property type="match status" value="1"/>
</dbReference>
<dbReference type="CDD" id="cd07346">
    <property type="entry name" value="ABC_6TM_exporters"/>
    <property type="match status" value="1"/>
</dbReference>
<dbReference type="Gene3D" id="1.20.1560.10">
    <property type="entry name" value="ABC transporter type 1, transmembrane domain"/>
    <property type="match status" value="1"/>
</dbReference>
<dbReference type="PROSITE" id="PS50929">
    <property type="entry name" value="ABC_TM1F"/>
    <property type="match status" value="1"/>
</dbReference>
<feature type="transmembrane region" description="Helical" evidence="7">
    <location>
        <begin position="59"/>
        <end position="92"/>
    </location>
</feature>
<evidence type="ECO:0000256" key="5">
    <source>
        <dbReference type="ARBA" id="ARBA00022989"/>
    </source>
</evidence>
<organism evidence="10 11">
    <name type="scientific">Blautia parvula</name>
    <dbReference type="NCBI Taxonomy" id="2877527"/>
    <lineage>
        <taxon>Bacteria</taxon>
        <taxon>Bacillati</taxon>
        <taxon>Bacillota</taxon>
        <taxon>Clostridia</taxon>
        <taxon>Lachnospirales</taxon>
        <taxon>Lachnospiraceae</taxon>
        <taxon>Blautia</taxon>
    </lineage>
</organism>
<comment type="caution">
    <text evidence="10">The sequence shown here is derived from an EMBL/GenBank/DDBJ whole genome shotgun (WGS) entry which is preliminary data.</text>
</comment>
<evidence type="ECO:0000259" key="9">
    <source>
        <dbReference type="PROSITE" id="PS50929"/>
    </source>
</evidence>
<dbReference type="PROSITE" id="PS00211">
    <property type="entry name" value="ABC_TRANSPORTER_1"/>
    <property type="match status" value="1"/>
</dbReference>
<feature type="domain" description="ABC transporter" evidence="8">
    <location>
        <begin position="336"/>
        <end position="570"/>
    </location>
</feature>
<keyword evidence="6 7" id="KW-0472">Membrane</keyword>
<dbReference type="Proteomes" id="UP001600941">
    <property type="component" value="Unassembled WGS sequence"/>
</dbReference>
<dbReference type="PANTHER" id="PTHR43394">
    <property type="entry name" value="ATP-DEPENDENT PERMEASE MDL1, MITOCHONDRIAL"/>
    <property type="match status" value="1"/>
</dbReference>
<feature type="domain" description="ABC transmembrane type-1" evidence="9">
    <location>
        <begin position="22"/>
        <end position="305"/>
    </location>
</feature>
<keyword evidence="4 10" id="KW-0067">ATP-binding</keyword>
<dbReference type="InterPro" id="IPR017871">
    <property type="entry name" value="ABC_transporter-like_CS"/>
</dbReference>
<evidence type="ECO:0000256" key="2">
    <source>
        <dbReference type="ARBA" id="ARBA00022692"/>
    </source>
</evidence>
<accession>A0ABQ0BLW5</accession>
<dbReference type="InterPro" id="IPR039421">
    <property type="entry name" value="Type_1_exporter"/>
</dbReference>
<comment type="subcellular location">
    <subcellularLocation>
        <location evidence="1">Cell membrane</location>
        <topology evidence="1">Multi-pass membrane protein</topology>
    </subcellularLocation>
</comment>
<feature type="transmembrane region" description="Helical" evidence="7">
    <location>
        <begin position="21"/>
        <end position="47"/>
    </location>
</feature>
<keyword evidence="2 7" id="KW-0812">Transmembrane</keyword>